<feature type="domain" description="Glycosyltransferase 2-like" evidence="1">
    <location>
        <begin position="14"/>
        <end position="178"/>
    </location>
</feature>
<evidence type="ECO:0000313" key="3">
    <source>
        <dbReference type="Proteomes" id="UP000272908"/>
    </source>
</evidence>
<dbReference type="Proteomes" id="UP000272908">
    <property type="component" value="Unassembled WGS sequence"/>
</dbReference>
<dbReference type="Pfam" id="PF00535">
    <property type="entry name" value="Glycos_transf_2"/>
    <property type="match status" value="1"/>
</dbReference>
<protein>
    <submittedName>
        <fullName evidence="2">Glycosyltransferase EpsH</fullName>
        <ecNumber evidence="2">2.4.-.-</ecNumber>
    </submittedName>
</protein>
<dbReference type="EC" id="2.4.-.-" evidence="2"/>
<evidence type="ECO:0000313" key="2">
    <source>
        <dbReference type="EMBL" id="SUZ31601.1"/>
    </source>
</evidence>
<dbReference type="PANTHER" id="PTHR43685:SF2">
    <property type="entry name" value="GLYCOSYLTRANSFERASE 2-LIKE DOMAIN-CONTAINING PROTEIN"/>
    <property type="match status" value="1"/>
</dbReference>
<accession>A0A3B0M6D0</accession>
<dbReference type="RefSeq" id="WP_121093877.1">
    <property type="nucleotide sequence ID" value="NZ_UIHC01000009.1"/>
</dbReference>
<dbReference type="Gene3D" id="3.90.550.10">
    <property type="entry name" value="Spore Coat Polysaccharide Biosynthesis Protein SpsA, Chain A"/>
    <property type="match status" value="1"/>
</dbReference>
<dbReference type="InterPro" id="IPR050834">
    <property type="entry name" value="Glycosyltransf_2"/>
</dbReference>
<reference evidence="3" key="1">
    <citation type="submission" date="2018-08" db="EMBL/GenBank/DDBJ databases">
        <authorList>
            <person name="Rodrigo-Torres L."/>
            <person name="Arahal R. D."/>
            <person name="Lucena T."/>
        </authorList>
    </citation>
    <scope>NUCLEOTIDE SEQUENCE [LARGE SCALE GENOMIC DNA]</scope>
    <source>
        <strain evidence="3">CECT 7235</strain>
    </source>
</reference>
<dbReference type="InterPro" id="IPR029044">
    <property type="entry name" value="Nucleotide-diphossugar_trans"/>
</dbReference>
<evidence type="ECO:0000259" key="1">
    <source>
        <dbReference type="Pfam" id="PF00535"/>
    </source>
</evidence>
<dbReference type="PANTHER" id="PTHR43685">
    <property type="entry name" value="GLYCOSYLTRANSFERASE"/>
    <property type="match status" value="1"/>
</dbReference>
<dbReference type="AlphaFoldDB" id="A0A3B0M6D0"/>
<keyword evidence="3" id="KW-1185">Reference proteome</keyword>
<gene>
    <name evidence="2" type="primary">epsH</name>
    <name evidence="2" type="ORF">ROE7235_01350</name>
</gene>
<dbReference type="SUPFAM" id="SSF53448">
    <property type="entry name" value="Nucleotide-diphospho-sugar transferases"/>
    <property type="match status" value="1"/>
</dbReference>
<name>A0A3B0M6D0_9RHOB</name>
<dbReference type="InterPro" id="IPR001173">
    <property type="entry name" value="Glyco_trans_2-like"/>
</dbReference>
<sequence>MAHKRGPTNGPKVSVILPFYNVERYIGAAIQSLLAQDFTDFEAVLVDDGSTDASAPFALAAIGRDPRFRVISQSNQGLSVARNTGLDLARGIYIAFLDGDDSYAPGFLSEMTRTLDGSGANWVACAIRLDYPDQPGIPHSAIHGTPQIETGARSVDLADARTIARHLPSAWNKLYRRDFIGSLRFPPGALYEDHPFYWALACRATQMGYLPQPLYHHRRGRAGQITTQANPQIFQQFDRIEEVRTILAGADKHYKQAALSRLATRLVHERLEPVTDPELRCAFLEHARGYFSAHGLQWDWDAADDIDLGLATAVRPDLRFTALVQRGAGEDLTRAALDAQRLSAEQIVPVPDGAPLQVLHAILPQIGTPWVAIFQAGDIPAPNWSAEMLRTLQGDAGAQWAVCATVHSAGARADTGWAQPGLPCAEPAALMLATDRPPPSARDAAWTAVLRHAVAFPPAQVTESLVTLTARPVDTPMATLRRLQVLRADGVLEPMHMTAAFLHRAQLAVLAQPGRLRRLVEALKWGLVRRIGGLPRTKRAAHIGPRFWRML</sequence>
<proteinExistence type="predicted"/>
<keyword evidence="2" id="KW-0328">Glycosyltransferase</keyword>
<dbReference type="OrthoDB" id="5291101at2"/>
<dbReference type="CDD" id="cd00761">
    <property type="entry name" value="Glyco_tranf_GTA_type"/>
    <property type="match status" value="1"/>
</dbReference>
<keyword evidence="2" id="KW-0808">Transferase</keyword>
<dbReference type="EMBL" id="UIHC01000009">
    <property type="protein sequence ID" value="SUZ31601.1"/>
    <property type="molecule type" value="Genomic_DNA"/>
</dbReference>
<organism evidence="2 3">
    <name type="scientific">Roseinatronobacter ekhonensis</name>
    <dbReference type="NCBI Taxonomy" id="254356"/>
    <lineage>
        <taxon>Bacteria</taxon>
        <taxon>Pseudomonadati</taxon>
        <taxon>Pseudomonadota</taxon>
        <taxon>Alphaproteobacteria</taxon>
        <taxon>Rhodobacterales</taxon>
        <taxon>Paracoccaceae</taxon>
        <taxon>Roseinatronobacter</taxon>
    </lineage>
</organism>
<dbReference type="GO" id="GO:0016757">
    <property type="term" value="F:glycosyltransferase activity"/>
    <property type="evidence" value="ECO:0007669"/>
    <property type="project" value="UniProtKB-KW"/>
</dbReference>